<dbReference type="PROSITE" id="PS50928">
    <property type="entry name" value="ABC_TM1"/>
    <property type="match status" value="1"/>
</dbReference>
<dbReference type="OrthoDB" id="5322475at2"/>
<evidence type="ECO:0000259" key="8">
    <source>
        <dbReference type="PROSITE" id="PS50928"/>
    </source>
</evidence>
<feature type="transmembrane region" description="Helical" evidence="7">
    <location>
        <begin position="234"/>
        <end position="252"/>
    </location>
</feature>
<evidence type="ECO:0000256" key="5">
    <source>
        <dbReference type="ARBA" id="ARBA00022989"/>
    </source>
</evidence>
<evidence type="ECO:0000256" key="3">
    <source>
        <dbReference type="ARBA" id="ARBA00022475"/>
    </source>
</evidence>
<dbReference type="PANTHER" id="PTHR30151:SF0">
    <property type="entry name" value="ABC TRANSPORTER PERMEASE PROTEIN MJ0413-RELATED"/>
    <property type="match status" value="1"/>
</dbReference>
<protein>
    <submittedName>
        <fullName evidence="9">ABC transporter, permease protein</fullName>
    </submittedName>
</protein>
<dbReference type="InterPro" id="IPR035906">
    <property type="entry name" value="MetI-like_sf"/>
</dbReference>
<feature type="transmembrane region" description="Helical" evidence="7">
    <location>
        <begin position="137"/>
        <end position="160"/>
    </location>
</feature>
<evidence type="ECO:0000256" key="1">
    <source>
        <dbReference type="ARBA" id="ARBA00004651"/>
    </source>
</evidence>
<name>C8PKG0_9BACT</name>
<dbReference type="InterPro" id="IPR000515">
    <property type="entry name" value="MetI-like"/>
</dbReference>
<dbReference type="Proteomes" id="UP000005709">
    <property type="component" value="Unassembled WGS sequence"/>
</dbReference>
<dbReference type="EMBL" id="ACYG01000030">
    <property type="protein sequence ID" value="EEV16569.1"/>
    <property type="molecule type" value="Genomic_DNA"/>
</dbReference>
<gene>
    <name evidence="9" type="ORF">CAMGR0001_0181</name>
</gene>
<dbReference type="STRING" id="824.CGRAC_2116"/>
<dbReference type="SUPFAM" id="SSF161098">
    <property type="entry name" value="MetI-like"/>
    <property type="match status" value="1"/>
</dbReference>
<dbReference type="GO" id="GO:0055085">
    <property type="term" value="P:transmembrane transport"/>
    <property type="evidence" value="ECO:0007669"/>
    <property type="project" value="InterPro"/>
</dbReference>
<sequence length="265" mass="28987">MLKIDKIRKAQNPVFYVIDYLWGGFASLGAVCFFIAVWQVASEAYGPLILPEPAAVFSKACEILKNFAANDLVLSLKRALAGTFLALFAGICSGLAAGYFKSLRAFLNPLITVLLSTPPIVWIVLAIFWFHFGDTSVLFTVVIVVAPMTFASAAQAMASVSAEYTELFDSYKSSFFKKLRYLYAPHLIERLLPAIYVAVSNGAKVLVMAELLGANDGIGAKIAEARVNIDTVEVMAYVCLAIAFTALFDYLVTKPLQILLMPWSR</sequence>
<evidence type="ECO:0000313" key="9">
    <source>
        <dbReference type="EMBL" id="EEV16569.1"/>
    </source>
</evidence>
<proteinExistence type="inferred from homology"/>
<evidence type="ECO:0000256" key="7">
    <source>
        <dbReference type="RuleBase" id="RU363032"/>
    </source>
</evidence>
<feature type="transmembrane region" description="Helical" evidence="7">
    <location>
        <begin position="107"/>
        <end position="131"/>
    </location>
</feature>
<dbReference type="PANTHER" id="PTHR30151">
    <property type="entry name" value="ALKANE SULFONATE ABC TRANSPORTER-RELATED, MEMBRANE SUBUNIT"/>
    <property type="match status" value="1"/>
</dbReference>
<evidence type="ECO:0000256" key="4">
    <source>
        <dbReference type="ARBA" id="ARBA00022692"/>
    </source>
</evidence>
<dbReference type="eggNOG" id="COG0600">
    <property type="taxonomic scope" value="Bacteria"/>
</dbReference>
<dbReference type="Gene3D" id="1.10.3720.10">
    <property type="entry name" value="MetI-like"/>
    <property type="match status" value="1"/>
</dbReference>
<evidence type="ECO:0000313" key="10">
    <source>
        <dbReference type="Proteomes" id="UP000005709"/>
    </source>
</evidence>
<feature type="transmembrane region" description="Helical" evidence="7">
    <location>
        <begin position="20"/>
        <end position="41"/>
    </location>
</feature>
<comment type="subcellular location">
    <subcellularLocation>
        <location evidence="1 7">Cell membrane</location>
        <topology evidence="1 7">Multi-pass membrane protein</topology>
    </subcellularLocation>
</comment>
<dbReference type="Pfam" id="PF00528">
    <property type="entry name" value="BPD_transp_1"/>
    <property type="match status" value="1"/>
</dbReference>
<dbReference type="AlphaFoldDB" id="C8PKG0"/>
<accession>C8PKG0</accession>
<feature type="domain" description="ABC transmembrane type-1" evidence="8">
    <location>
        <begin position="72"/>
        <end position="252"/>
    </location>
</feature>
<organism evidence="9 10">
    <name type="scientific">Campylobacter gracilis RM3268</name>
    <dbReference type="NCBI Taxonomy" id="553220"/>
    <lineage>
        <taxon>Bacteria</taxon>
        <taxon>Pseudomonadati</taxon>
        <taxon>Campylobacterota</taxon>
        <taxon>Epsilonproteobacteria</taxon>
        <taxon>Campylobacterales</taxon>
        <taxon>Campylobacteraceae</taxon>
        <taxon>Campylobacter</taxon>
    </lineage>
</organism>
<dbReference type="RefSeq" id="WP_005872764.1">
    <property type="nucleotide sequence ID" value="NZ_ACYG01000030.1"/>
</dbReference>
<dbReference type="GO" id="GO:0005886">
    <property type="term" value="C:plasma membrane"/>
    <property type="evidence" value="ECO:0007669"/>
    <property type="project" value="UniProtKB-SubCell"/>
</dbReference>
<keyword evidence="4 7" id="KW-0812">Transmembrane</keyword>
<keyword evidence="5 7" id="KW-1133">Transmembrane helix</keyword>
<keyword evidence="10" id="KW-1185">Reference proteome</keyword>
<dbReference type="CDD" id="cd06261">
    <property type="entry name" value="TM_PBP2"/>
    <property type="match status" value="1"/>
</dbReference>
<evidence type="ECO:0000256" key="2">
    <source>
        <dbReference type="ARBA" id="ARBA00022448"/>
    </source>
</evidence>
<keyword evidence="2 7" id="KW-0813">Transport</keyword>
<reference evidence="9 10" key="1">
    <citation type="submission" date="2009-07" db="EMBL/GenBank/DDBJ databases">
        <authorList>
            <person name="Madupu R."/>
            <person name="Sebastian Y."/>
            <person name="Durkin A.S."/>
            <person name="Torralba M."/>
            <person name="Methe B."/>
            <person name="Sutton G.G."/>
            <person name="Strausberg R.L."/>
            <person name="Nelson K.E."/>
        </authorList>
    </citation>
    <scope>NUCLEOTIDE SEQUENCE [LARGE SCALE GENOMIC DNA]</scope>
    <source>
        <strain evidence="9 10">RM3268</strain>
    </source>
</reference>
<keyword evidence="3" id="KW-1003">Cell membrane</keyword>
<keyword evidence="6 7" id="KW-0472">Membrane</keyword>
<comment type="caution">
    <text evidence="9">The sequence shown here is derived from an EMBL/GenBank/DDBJ whole genome shotgun (WGS) entry which is preliminary data.</text>
</comment>
<comment type="similarity">
    <text evidence="7">Belongs to the binding-protein-dependent transport system permease family.</text>
</comment>
<evidence type="ECO:0000256" key="6">
    <source>
        <dbReference type="ARBA" id="ARBA00023136"/>
    </source>
</evidence>
<feature type="transmembrane region" description="Helical" evidence="7">
    <location>
        <begin position="79"/>
        <end position="100"/>
    </location>
</feature>